<protein>
    <recommendedName>
        <fullName evidence="3">Lipoprotein</fullName>
    </recommendedName>
</protein>
<evidence type="ECO:0000313" key="2">
    <source>
        <dbReference type="Proteomes" id="UP001204772"/>
    </source>
</evidence>
<dbReference type="EMBL" id="JAMZEL010000001">
    <property type="protein sequence ID" value="MCP1380874.1"/>
    <property type="molecule type" value="Genomic_DNA"/>
</dbReference>
<proteinExistence type="predicted"/>
<evidence type="ECO:0008006" key="3">
    <source>
        <dbReference type="Google" id="ProtNLM"/>
    </source>
</evidence>
<dbReference type="RefSeq" id="WP_253523869.1">
    <property type="nucleotide sequence ID" value="NZ_JAMZEL010000001.1"/>
</dbReference>
<reference evidence="1 2" key="1">
    <citation type="submission" date="2022-06" db="EMBL/GenBank/DDBJ databases">
        <title>Runella sp. S5 genome sequencing.</title>
        <authorList>
            <person name="Park S."/>
        </authorList>
    </citation>
    <scope>NUCLEOTIDE SEQUENCE [LARGE SCALE GENOMIC DNA]</scope>
    <source>
        <strain evidence="1 2">S5</strain>
    </source>
</reference>
<keyword evidence="2" id="KW-1185">Reference proteome</keyword>
<organism evidence="1 2">
    <name type="scientific">Runella salmonicolor</name>
    <dbReference type="NCBI Taxonomy" id="2950278"/>
    <lineage>
        <taxon>Bacteria</taxon>
        <taxon>Pseudomonadati</taxon>
        <taxon>Bacteroidota</taxon>
        <taxon>Cytophagia</taxon>
        <taxon>Cytophagales</taxon>
        <taxon>Spirosomataceae</taxon>
        <taxon>Runella</taxon>
    </lineage>
</organism>
<accession>A0ABT1FGN2</accession>
<gene>
    <name evidence="1" type="ORF">NCI00_00490</name>
</gene>
<name>A0ABT1FGN2_9BACT</name>
<sequence>MNNFANSKVIKLSFFVLLATLIVAGCKKKDIWPKETYEMLNKRSIKLVTYSNSRLSQFSFQESANKHVAVYTNQFMDLSQCNDCGHPFIAFEVDPLLSEFSYSSAQDLENIHAISGVTSSFFGPYAYPIRSGSITGKKTTDYSWIITIDLPADSTKTNESRKIKGVFTLK</sequence>
<comment type="caution">
    <text evidence="1">The sequence shown here is derived from an EMBL/GenBank/DDBJ whole genome shotgun (WGS) entry which is preliminary data.</text>
</comment>
<evidence type="ECO:0000313" key="1">
    <source>
        <dbReference type="EMBL" id="MCP1380874.1"/>
    </source>
</evidence>
<dbReference type="Proteomes" id="UP001204772">
    <property type="component" value="Unassembled WGS sequence"/>
</dbReference>